<dbReference type="PROSITE" id="PS50088">
    <property type="entry name" value="ANK_REPEAT"/>
    <property type="match status" value="3"/>
</dbReference>
<dbReference type="PROSITE" id="PS50297">
    <property type="entry name" value="ANK_REP_REGION"/>
    <property type="match status" value="3"/>
</dbReference>
<dbReference type="SMART" id="SM00248">
    <property type="entry name" value="ANK"/>
    <property type="match status" value="6"/>
</dbReference>
<evidence type="ECO:0000313" key="5">
    <source>
        <dbReference type="Proteomes" id="UP001627154"/>
    </source>
</evidence>
<dbReference type="EMBL" id="JBJJXI010000022">
    <property type="protein sequence ID" value="KAL3404989.1"/>
    <property type="molecule type" value="Genomic_DNA"/>
</dbReference>
<keyword evidence="2 3" id="KW-0040">ANK repeat</keyword>
<dbReference type="InterPro" id="IPR002110">
    <property type="entry name" value="Ankyrin_rpt"/>
</dbReference>
<dbReference type="PANTHER" id="PTHR24161">
    <property type="entry name" value="ANK_REP_REGION DOMAIN-CONTAINING PROTEIN-RELATED"/>
    <property type="match status" value="1"/>
</dbReference>
<dbReference type="Proteomes" id="UP001627154">
    <property type="component" value="Unassembled WGS sequence"/>
</dbReference>
<keyword evidence="1" id="KW-0677">Repeat</keyword>
<proteinExistence type="predicted"/>
<dbReference type="SUPFAM" id="SSF48403">
    <property type="entry name" value="Ankyrin repeat"/>
    <property type="match status" value="1"/>
</dbReference>
<name>A0ABD2XJG4_9HYME</name>
<evidence type="ECO:0000256" key="3">
    <source>
        <dbReference type="PROSITE-ProRule" id="PRU00023"/>
    </source>
</evidence>
<dbReference type="AlphaFoldDB" id="A0ABD2XJG4"/>
<accession>A0ABD2XJG4</accession>
<dbReference type="Gene3D" id="1.25.40.20">
    <property type="entry name" value="Ankyrin repeat-containing domain"/>
    <property type="match status" value="3"/>
</dbReference>
<comment type="caution">
    <text evidence="4">The sequence shown here is derived from an EMBL/GenBank/DDBJ whole genome shotgun (WGS) entry which is preliminary data.</text>
</comment>
<dbReference type="Pfam" id="PF13606">
    <property type="entry name" value="Ank_3"/>
    <property type="match status" value="1"/>
</dbReference>
<sequence length="536" mass="62225">MAQDDQNCLKQLKLLRKNFNGSIEKKGYKLLNQIYPLISNWEGSLPNLRYIFRPDEIEDLLYRSAYHYRTVWFIDFVARTGYRDEPKVDEDGKPVLRRTTVVHRASWSNANIMARLFDIYNRFDLNYIDDQSGRSHFHVACTSGCVEAVEKFIALGQDPNSTGGKSDDLPLYLAVTNNRKGVTESLLRNGANPNIANQNGSTPLHVICYYDYFEGYKRSCELAKMLFEVCNEIDRIVQVNARDDKGRTPLHLALFEGKREMVELLLRNGADPNLTIENGFTPLHIICRKAFDDELLKPFFEINAEVNQLVPVDARDSEGRTPLQFAVSNLKPDVVDVLLDNGADLSTFIFPNDLAETLNPKNQENRQNFKLRLASSAMIMIERLEKRGHELNRTDALKIMKFFLEKVLETSAVVDEFWYEEEKFANKAKNKMISPSLSLYDFIKLRPQEAARRLTYNDYFEIANSNKLKFPVKYREACQLHLCEIMSRRFFLDWTMESFMKLINYRLPLLCSDMVLEELKKKDLYHICLADQRESS</sequence>
<dbReference type="PANTHER" id="PTHR24161:SF124">
    <property type="entry name" value="TRANSIENT RECEPTOR POTENTIAL CHANNEL PYREXIA"/>
    <property type="match status" value="1"/>
</dbReference>
<feature type="repeat" description="ANK" evidence="3">
    <location>
        <begin position="245"/>
        <end position="277"/>
    </location>
</feature>
<protein>
    <submittedName>
        <fullName evidence="4">Uncharacterized protein</fullName>
    </submittedName>
</protein>
<evidence type="ECO:0000256" key="2">
    <source>
        <dbReference type="ARBA" id="ARBA00023043"/>
    </source>
</evidence>
<keyword evidence="5" id="KW-1185">Reference proteome</keyword>
<reference evidence="4 5" key="1">
    <citation type="journal article" date="2024" name="bioRxiv">
        <title>A reference genome for Trichogramma kaykai: A tiny desert-dwelling parasitoid wasp with competing sex-ratio distorters.</title>
        <authorList>
            <person name="Culotta J."/>
            <person name="Lindsey A.R."/>
        </authorList>
    </citation>
    <scope>NUCLEOTIDE SEQUENCE [LARGE SCALE GENOMIC DNA]</scope>
    <source>
        <strain evidence="4 5">KSX58</strain>
    </source>
</reference>
<dbReference type="InterPro" id="IPR036770">
    <property type="entry name" value="Ankyrin_rpt-contain_sf"/>
</dbReference>
<evidence type="ECO:0000256" key="1">
    <source>
        <dbReference type="ARBA" id="ARBA00022737"/>
    </source>
</evidence>
<dbReference type="PRINTS" id="PR01415">
    <property type="entry name" value="ANKYRIN"/>
</dbReference>
<feature type="repeat" description="ANK" evidence="3">
    <location>
        <begin position="166"/>
        <end position="198"/>
    </location>
</feature>
<evidence type="ECO:0000313" key="4">
    <source>
        <dbReference type="EMBL" id="KAL3404989.1"/>
    </source>
</evidence>
<dbReference type="Pfam" id="PF12796">
    <property type="entry name" value="Ank_2"/>
    <property type="match status" value="1"/>
</dbReference>
<organism evidence="4 5">
    <name type="scientific">Trichogramma kaykai</name>
    <dbReference type="NCBI Taxonomy" id="54128"/>
    <lineage>
        <taxon>Eukaryota</taxon>
        <taxon>Metazoa</taxon>
        <taxon>Ecdysozoa</taxon>
        <taxon>Arthropoda</taxon>
        <taxon>Hexapoda</taxon>
        <taxon>Insecta</taxon>
        <taxon>Pterygota</taxon>
        <taxon>Neoptera</taxon>
        <taxon>Endopterygota</taxon>
        <taxon>Hymenoptera</taxon>
        <taxon>Apocrita</taxon>
        <taxon>Proctotrupomorpha</taxon>
        <taxon>Chalcidoidea</taxon>
        <taxon>Trichogrammatidae</taxon>
        <taxon>Trichogramma</taxon>
    </lineage>
</organism>
<gene>
    <name evidence="4" type="ORF">TKK_002629</name>
</gene>
<feature type="repeat" description="ANK" evidence="3">
    <location>
        <begin position="318"/>
        <end position="346"/>
    </location>
</feature>